<name>A0ABS4IMK7_9BACL</name>
<evidence type="ECO:0000256" key="4">
    <source>
        <dbReference type="ARBA" id="ARBA00022723"/>
    </source>
</evidence>
<dbReference type="PIRSF" id="PIRSF032582">
    <property type="entry name" value="Cas2"/>
    <property type="match status" value="1"/>
</dbReference>
<dbReference type="Proteomes" id="UP001519287">
    <property type="component" value="Unassembled WGS sequence"/>
</dbReference>
<gene>
    <name evidence="9" type="ORF">J2Z66_000369</name>
</gene>
<comment type="caution">
    <text evidence="9">The sequence shown here is derived from an EMBL/GenBank/DDBJ whole genome shotgun (WGS) entry which is preliminary data.</text>
</comment>
<dbReference type="RefSeq" id="WP_376774352.1">
    <property type="nucleotide sequence ID" value="NZ_JAGGLB010000001.1"/>
</dbReference>
<comment type="similarity">
    <text evidence="2">Belongs to the CRISPR-associated endoribonuclease Cas2 protein family.</text>
</comment>
<dbReference type="InterPro" id="IPR019199">
    <property type="entry name" value="Virulence_VapD/CRISPR_Cas2"/>
</dbReference>
<proteinExistence type="inferred from homology"/>
<keyword evidence="8" id="KW-0051">Antiviral defense</keyword>
<keyword evidence="10" id="KW-1185">Reference proteome</keyword>
<accession>A0ABS4IMK7</accession>
<dbReference type="NCBIfam" id="TIGR01573">
    <property type="entry name" value="cas2"/>
    <property type="match status" value="1"/>
</dbReference>
<comment type="cofactor">
    <cofactor evidence="1">
        <name>Mg(2+)</name>
        <dbReference type="ChEBI" id="CHEBI:18420"/>
    </cofactor>
</comment>
<evidence type="ECO:0000256" key="2">
    <source>
        <dbReference type="ARBA" id="ARBA00009959"/>
    </source>
</evidence>
<evidence type="ECO:0000313" key="10">
    <source>
        <dbReference type="Proteomes" id="UP001519287"/>
    </source>
</evidence>
<evidence type="ECO:0000313" key="9">
    <source>
        <dbReference type="EMBL" id="MBP1988774.1"/>
    </source>
</evidence>
<reference evidence="9 10" key="1">
    <citation type="submission" date="2021-03" db="EMBL/GenBank/DDBJ databases">
        <title>Genomic Encyclopedia of Type Strains, Phase IV (KMG-IV): sequencing the most valuable type-strain genomes for metagenomic binning, comparative biology and taxonomic classification.</title>
        <authorList>
            <person name="Goeker M."/>
        </authorList>
    </citation>
    <scope>NUCLEOTIDE SEQUENCE [LARGE SCALE GENOMIC DNA]</scope>
    <source>
        <strain evidence="9 10">DSM 26048</strain>
    </source>
</reference>
<dbReference type="CDD" id="cd09725">
    <property type="entry name" value="Cas2_I_II_III"/>
    <property type="match status" value="1"/>
</dbReference>
<dbReference type="Pfam" id="PF09827">
    <property type="entry name" value="CRISPR_Cas2"/>
    <property type="match status" value="1"/>
</dbReference>
<keyword evidence="3" id="KW-0540">Nuclease</keyword>
<organism evidence="9 10">
    <name type="scientific">Paenibacillus eucommiae</name>
    <dbReference type="NCBI Taxonomy" id="1355755"/>
    <lineage>
        <taxon>Bacteria</taxon>
        <taxon>Bacillati</taxon>
        <taxon>Bacillota</taxon>
        <taxon>Bacilli</taxon>
        <taxon>Bacillales</taxon>
        <taxon>Paenibacillaceae</taxon>
        <taxon>Paenibacillus</taxon>
    </lineage>
</organism>
<evidence type="ECO:0000256" key="1">
    <source>
        <dbReference type="ARBA" id="ARBA00001946"/>
    </source>
</evidence>
<sequence length="81" mass="9410">MLIRITYDIGTTSKEGKRRLIQISKKCMGHGQRVQKFVFDCIPDSTQFRRLKHELEELIKQTACDFINLGINTKQKLSKLA</sequence>
<keyword evidence="6" id="KW-0378">Hydrolase</keyword>
<keyword evidence="7" id="KW-0460">Magnesium</keyword>
<dbReference type="SUPFAM" id="SSF143430">
    <property type="entry name" value="TTP0101/SSO1404-like"/>
    <property type="match status" value="1"/>
</dbReference>
<dbReference type="EMBL" id="JAGGLB010000001">
    <property type="protein sequence ID" value="MBP1988774.1"/>
    <property type="molecule type" value="Genomic_DNA"/>
</dbReference>
<dbReference type="InterPro" id="IPR021127">
    <property type="entry name" value="CRISPR_associated_Cas2"/>
</dbReference>
<evidence type="ECO:0000256" key="3">
    <source>
        <dbReference type="ARBA" id="ARBA00022722"/>
    </source>
</evidence>
<evidence type="ECO:0000256" key="8">
    <source>
        <dbReference type="ARBA" id="ARBA00023118"/>
    </source>
</evidence>
<evidence type="ECO:0000256" key="7">
    <source>
        <dbReference type="ARBA" id="ARBA00022842"/>
    </source>
</evidence>
<dbReference type="Gene3D" id="3.30.70.240">
    <property type="match status" value="1"/>
</dbReference>
<evidence type="ECO:0000256" key="5">
    <source>
        <dbReference type="ARBA" id="ARBA00022759"/>
    </source>
</evidence>
<protein>
    <submittedName>
        <fullName evidence="9">CRISPR-associated protein Cas2</fullName>
    </submittedName>
</protein>
<evidence type="ECO:0000256" key="6">
    <source>
        <dbReference type="ARBA" id="ARBA00022801"/>
    </source>
</evidence>
<keyword evidence="4" id="KW-0479">Metal-binding</keyword>
<keyword evidence="5" id="KW-0255">Endonuclease</keyword>